<evidence type="ECO:0000256" key="3">
    <source>
        <dbReference type="ARBA" id="ARBA00022448"/>
    </source>
</evidence>
<comment type="subcellular location">
    <subcellularLocation>
        <location evidence="8">Cell inner membrane</location>
        <topology evidence="8">Multi-pass membrane protein</topology>
    </subcellularLocation>
    <subcellularLocation>
        <location evidence="1">Cell membrane</location>
        <topology evidence="1">Multi-pass membrane protein</topology>
    </subcellularLocation>
</comment>
<evidence type="ECO:0000313" key="11">
    <source>
        <dbReference type="Proteomes" id="UP000076128"/>
    </source>
</evidence>
<proteinExistence type="inferred from homology"/>
<feature type="transmembrane region" description="Helical" evidence="8">
    <location>
        <begin position="387"/>
        <end position="405"/>
    </location>
</feature>
<dbReference type="InterPro" id="IPR020846">
    <property type="entry name" value="MFS_dom"/>
</dbReference>
<feature type="transmembrane region" description="Helical" evidence="8">
    <location>
        <begin position="266"/>
        <end position="287"/>
    </location>
</feature>
<feature type="transmembrane region" description="Helical" evidence="8">
    <location>
        <begin position="231"/>
        <end position="254"/>
    </location>
</feature>
<dbReference type="PATRIC" id="fig|1335048.3.peg.2741"/>
<feature type="transmembrane region" description="Helical" evidence="8">
    <location>
        <begin position="24"/>
        <end position="43"/>
    </location>
</feature>
<feature type="transmembrane region" description="Helical" evidence="8">
    <location>
        <begin position="90"/>
        <end position="110"/>
    </location>
</feature>
<dbReference type="NCBIfam" id="TIGR00710">
    <property type="entry name" value="efflux_Bcr_CflA"/>
    <property type="match status" value="1"/>
</dbReference>
<feature type="transmembrane region" description="Helical" evidence="8">
    <location>
        <begin position="149"/>
        <end position="174"/>
    </location>
</feature>
<evidence type="ECO:0000256" key="4">
    <source>
        <dbReference type="ARBA" id="ARBA00022475"/>
    </source>
</evidence>
<name>A0A159Z409_9RHOB</name>
<evidence type="ECO:0000256" key="5">
    <source>
        <dbReference type="ARBA" id="ARBA00022692"/>
    </source>
</evidence>
<evidence type="ECO:0000256" key="6">
    <source>
        <dbReference type="ARBA" id="ARBA00022989"/>
    </source>
</evidence>
<evidence type="ECO:0000256" key="2">
    <source>
        <dbReference type="ARBA" id="ARBA00006236"/>
    </source>
</evidence>
<dbReference type="PROSITE" id="PS50850">
    <property type="entry name" value="MFS"/>
    <property type="match status" value="1"/>
</dbReference>
<accession>A0A159Z409</accession>
<dbReference type="InterPro" id="IPR004812">
    <property type="entry name" value="Efflux_drug-R_Bcr/CmlA"/>
</dbReference>
<feature type="transmembrane region" description="Helical" evidence="8">
    <location>
        <begin position="299"/>
        <end position="321"/>
    </location>
</feature>
<keyword evidence="4" id="KW-1003">Cell membrane</keyword>
<sequence>MTDTPPQSGPQSGPTIRRLPMPEFVAMLATLFATIAFSIDAMLPALPQIAAELVPNDVNRAQLILTSFVLGMGVGTLFAGPISDATGRKIAITGGFGLYILGAVLAWRAQSIEMLLLARFLQGLGAAGPRIVSLALIRDLYQGREMARVTSFVMMIFILIPAVAPSIGAVVIAFTGWRGIFGAFILFGLIGLLWLNLRQAETLPPAKRRPLTVISLAAAAREVLADREVRVYTVVMTLGFGQMFAVLSSSQQLFSETYGRGDSFPLWFAGMALLAGTGSILNARFVVRLGMRRIAVMAYMMQTCVSAVMLVLALTGALPAWAEFPAFFFWVTSVFFMAGVTFGNLNALALQRMGHIAGMAASIVAAVSTVLAVVIAAPLGLMFDGTARPLIVGVLVCSGLAWGLMRRTVTTG</sequence>
<dbReference type="STRING" id="1335048.AKL17_2629"/>
<keyword evidence="5 8" id="KW-0812">Transmembrane</keyword>
<dbReference type="SUPFAM" id="SSF103473">
    <property type="entry name" value="MFS general substrate transporter"/>
    <property type="match status" value="1"/>
</dbReference>
<dbReference type="EMBL" id="CP012661">
    <property type="protein sequence ID" value="AMY69871.1"/>
    <property type="molecule type" value="Genomic_DNA"/>
</dbReference>
<evidence type="ECO:0000256" key="1">
    <source>
        <dbReference type="ARBA" id="ARBA00004651"/>
    </source>
</evidence>
<dbReference type="GO" id="GO:1990961">
    <property type="term" value="P:xenobiotic detoxification by transmembrane export across the plasma membrane"/>
    <property type="evidence" value="ECO:0007669"/>
    <property type="project" value="InterPro"/>
</dbReference>
<dbReference type="PANTHER" id="PTHR23502">
    <property type="entry name" value="MAJOR FACILITATOR SUPERFAMILY"/>
    <property type="match status" value="1"/>
</dbReference>
<gene>
    <name evidence="10" type="ORF">AKL17_2629</name>
</gene>
<dbReference type="GO" id="GO:0042910">
    <property type="term" value="F:xenobiotic transmembrane transporter activity"/>
    <property type="evidence" value="ECO:0007669"/>
    <property type="project" value="InterPro"/>
</dbReference>
<keyword evidence="11" id="KW-1185">Reference proteome</keyword>
<evidence type="ECO:0000256" key="7">
    <source>
        <dbReference type="ARBA" id="ARBA00023136"/>
    </source>
</evidence>
<feature type="transmembrane region" description="Helical" evidence="8">
    <location>
        <begin position="63"/>
        <end position="83"/>
    </location>
</feature>
<organism evidence="10 11">
    <name type="scientific">Frigidibacter mobilis</name>
    <dbReference type="NCBI Taxonomy" id="1335048"/>
    <lineage>
        <taxon>Bacteria</taxon>
        <taxon>Pseudomonadati</taxon>
        <taxon>Pseudomonadota</taxon>
        <taxon>Alphaproteobacteria</taxon>
        <taxon>Rhodobacterales</taxon>
        <taxon>Paracoccaceae</taxon>
        <taxon>Frigidibacter</taxon>
    </lineage>
</organism>
<feature type="transmembrane region" description="Helical" evidence="8">
    <location>
        <begin position="116"/>
        <end position="137"/>
    </location>
</feature>
<dbReference type="InterPro" id="IPR011701">
    <property type="entry name" value="MFS"/>
</dbReference>
<reference evidence="10 11" key="1">
    <citation type="submission" date="2015-09" db="EMBL/GenBank/DDBJ databases">
        <title>Complete genome sequence of Defluviimonas alba cai42t isolated from an oilfield in Xinjiang.</title>
        <authorList>
            <person name="Geng S."/>
            <person name="Pan X."/>
            <person name="Wu X."/>
        </authorList>
    </citation>
    <scope>NUCLEOTIDE SEQUENCE [LARGE SCALE GENOMIC DNA]</scope>
    <source>
        <strain evidence="11">cai42</strain>
    </source>
</reference>
<comment type="similarity">
    <text evidence="2 8">Belongs to the major facilitator superfamily. Bcr/CmlA family.</text>
</comment>
<feature type="transmembrane region" description="Helical" evidence="8">
    <location>
        <begin position="180"/>
        <end position="197"/>
    </location>
</feature>
<evidence type="ECO:0000256" key="8">
    <source>
        <dbReference type="RuleBase" id="RU365088"/>
    </source>
</evidence>
<protein>
    <recommendedName>
        <fullName evidence="8">Bcr/CflA family efflux transporter</fullName>
    </recommendedName>
</protein>
<dbReference type="InterPro" id="IPR036259">
    <property type="entry name" value="MFS_trans_sf"/>
</dbReference>
<feature type="transmembrane region" description="Helical" evidence="8">
    <location>
        <begin position="356"/>
        <end position="381"/>
    </location>
</feature>
<dbReference type="Gene3D" id="1.20.1720.10">
    <property type="entry name" value="Multidrug resistance protein D"/>
    <property type="match status" value="1"/>
</dbReference>
<keyword evidence="3 8" id="KW-0813">Transport</keyword>
<dbReference type="AlphaFoldDB" id="A0A159Z409"/>
<dbReference type="KEGG" id="daa:AKL17_2629"/>
<evidence type="ECO:0000313" key="10">
    <source>
        <dbReference type="EMBL" id="AMY69871.1"/>
    </source>
</evidence>
<keyword evidence="7 8" id="KW-0472">Membrane</keyword>
<feature type="transmembrane region" description="Helical" evidence="8">
    <location>
        <begin position="327"/>
        <end position="349"/>
    </location>
</feature>
<dbReference type="RefSeq" id="WP_066813884.1">
    <property type="nucleotide sequence ID" value="NZ_CP012661.1"/>
</dbReference>
<keyword evidence="8" id="KW-0997">Cell inner membrane</keyword>
<dbReference type="Proteomes" id="UP000076128">
    <property type="component" value="Chromosome"/>
</dbReference>
<keyword evidence="6 8" id="KW-1133">Transmembrane helix</keyword>
<evidence type="ECO:0000259" key="9">
    <source>
        <dbReference type="PROSITE" id="PS50850"/>
    </source>
</evidence>
<dbReference type="GO" id="GO:0005886">
    <property type="term" value="C:plasma membrane"/>
    <property type="evidence" value="ECO:0007669"/>
    <property type="project" value="UniProtKB-SubCell"/>
</dbReference>
<dbReference type="PANTHER" id="PTHR23502:SF132">
    <property type="entry name" value="POLYAMINE TRANSPORTER 2-RELATED"/>
    <property type="match status" value="1"/>
</dbReference>
<dbReference type="CDD" id="cd17320">
    <property type="entry name" value="MFS_MdfA_MDR_like"/>
    <property type="match status" value="1"/>
</dbReference>
<dbReference type="Pfam" id="PF07690">
    <property type="entry name" value="MFS_1"/>
    <property type="match status" value="1"/>
</dbReference>
<feature type="domain" description="Major facilitator superfamily (MFS) profile" evidence="9">
    <location>
        <begin position="24"/>
        <end position="412"/>
    </location>
</feature>